<evidence type="ECO:0000256" key="7">
    <source>
        <dbReference type="ARBA" id="ARBA00023180"/>
    </source>
</evidence>
<evidence type="ECO:0008006" key="12">
    <source>
        <dbReference type="Google" id="ProtNLM"/>
    </source>
</evidence>
<evidence type="ECO:0000313" key="11">
    <source>
        <dbReference type="Proteomes" id="UP001142489"/>
    </source>
</evidence>
<feature type="signal peptide" evidence="9">
    <location>
        <begin position="1"/>
        <end position="23"/>
    </location>
</feature>
<keyword evidence="7" id="KW-0325">Glycoprotein</keyword>
<evidence type="ECO:0000256" key="6">
    <source>
        <dbReference type="ARBA" id="ARBA00023136"/>
    </source>
</evidence>
<dbReference type="Proteomes" id="UP001142489">
    <property type="component" value="Unassembled WGS sequence"/>
</dbReference>
<keyword evidence="4" id="KW-0336">GPI-anchor</keyword>
<reference evidence="10" key="1">
    <citation type="journal article" date="2023" name="DNA Res.">
        <title>Chromosome-level genome assembly of Phrynocephalus forsythii using third-generation DNA sequencing and Hi-C analysis.</title>
        <authorList>
            <person name="Qi Y."/>
            <person name="Zhao W."/>
            <person name="Zhao Y."/>
            <person name="Niu C."/>
            <person name="Cao S."/>
            <person name="Zhang Y."/>
        </authorList>
    </citation>
    <scope>NUCLEOTIDE SEQUENCE</scope>
    <source>
        <tissue evidence="10">Muscle</tissue>
    </source>
</reference>
<gene>
    <name evidence="10" type="ORF">JRQ81_014150</name>
</gene>
<comment type="caution">
    <text evidence="10">The sequence shown here is derived from an EMBL/GenBank/DDBJ whole genome shotgun (WGS) entry which is preliminary data.</text>
</comment>
<evidence type="ECO:0000256" key="5">
    <source>
        <dbReference type="ARBA" id="ARBA00022729"/>
    </source>
</evidence>
<proteinExistence type="inferred from homology"/>
<feature type="chain" id="PRO_5040280731" description="Neuritin" evidence="9">
    <location>
        <begin position="24"/>
        <end position="141"/>
    </location>
</feature>
<evidence type="ECO:0000256" key="4">
    <source>
        <dbReference type="ARBA" id="ARBA00022622"/>
    </source>
</evidence>
<dbReference type="Pfam" id="PF15056">
    <property type="entry name" value="NRN1"/>
    <property type="match status" value="1"/>
</dbReference>
<accession>A0A9Q0XX63</accession>
<evidence type="ECO:0000256" key="9">
    <source>
        <dbReference type="SAM" id="SignalP"/>
    </source>
</evidence>
<evidence type="ECO:0000256" key="1">
    <source>
        <dbReference type="ARBA" id="ARBA00004609"/>
    </source>
</evidence>
<dbReference type="AlphaFoldDB" id="A0A9Q0XX63"/>
<dbReference type="InterPro" id="IPR026144">
    <property type="entry name" value="Neuritin_fam"/>
</dbReference>
<protein>
    <recommendedName>
        <fullName evidence="12">Neuritin</fullName>
    </recommendedName>
</protein>
<evidence type="ECO:0000256" key="8">
    <source>
        <dbReference type="ARBA" id="ARBA00023288"/>
    </source>
</evidence>
<dbReference type="PANTHER" id="PTHR15902">
    <property type="entry name" value="NEURITIN-RELATED"/>
    <property type="match status" value="1"/>
</dbReference>
<dbReference type="GO" id="GO:0098552">
    <property type="term" value="C:side of membrane"/>
    <property type="evidence" value="ECO:0007669"/>
    <property type="project" value="UniProtKB-KW"/>
</dbReference>
<keyword evidence="8" id="KW-0449">Lipoprotein</keyword>
<keyword evidence="5 9" id="KW-0732">Signal</keyword>
<evidence type="ECO:0000256" key="3">
    <source>
        <dbReference type="ARBA" id="ARBA00022475"/>
    </source>
</evidence>
<organism evidence="10 11">
    <name type="scientific">Phrynocephalus forsythii</name>
    <dbReference type="NCBI Taxonomy" id="171643"/>
    <lineage>
        <taxon>Eukaryota</taxon>
        <taxon>Metazoa</taxon>
        <taxon>Chordata</taxon>
        <taxon>Craniata</taxon>
        <taxon>Vertebrata</taxon>
        <taxon>Euteleostomi</taxon>
        <taxon>Lepidosauria</taxon>
        <taxon>Squamata</taxon>
        <taxon>Bifurcata</taxon>
        <taxon>Unidentata</taxon>
        <taxon>Episquamata</taxon>
        <taxon>Toxicofera</taxon>
        <taxon>Iguania</taxon>
        <taxon>Acrodonta</taxon>
        <taxon>Agamidae</taxon>
        <taxon>Agaminae</taxon>
        <taxon>Phrynocephalus</taxon>
    </lineage>
</organism>
<evidence type="ECO:0000256" key="2">
    <source>
        <dbReference type="ARBA" id="ARBA00008377"/>
    </source>
</evidence>
<dbReference type="OrthoDB" id="8583477at2759"/>
<keyword evidence="3" id="KW-1003">Cell membrane</keyword>
<keyword evidence="6" id="KW-0472">Membrane</keyword>
<comment type="similarity">
    <text evidence="2">Belongs to the neuritin family.</text>
</comment>
<evidence type="ECO:0000313" key="10">
    <source>
        <dbReference type="EMBL" id="KAJ7331970.1"/>
    </source>
</evidence>
<dbReference type="GO" id="GO:0005886">
    <property type="term" value="C:plasma membrane"/>
    <property type="evidence" value="ECO:0007669"/>
    <property type="project" value="UniProtKB-SubCell"/>
</dbReference>
<sequence>MGQRLGTALLLVTLGYLLKSLTAATRCENIYQDFSGCILKLGDNMASYKEEQEDTEERSQGLHTVCGYWDEFHTCAMAALRECQREAVTIWEMLQKESQKIKFQGSLFDLCTSGNSQNLSSVVIPTMLLLSITLMVTWLNF</sequence>
<name>A0A9Q0XX63_9SAUR</name>
<dbReference type="PANTHER" id="PTHR15902:SF5">
    <property type="entry name" value="NEURITIN"/>
    <property type="match status" value="1"/>
</dbReference>
<dbReference type="GO" id="GO:1990138">
    <property type="term" value="P:neuron projection extension"/>
    <property type="evidence" value="ECO:0007669"/>
    <property type="project" value="TreeGrafter"/>
</dbReference>
<keyword evidence="11" id="KW-1185">Reference proteome</keyword>
<dbReference type="EMBL" id="JAPFRF010000005">
    <property type="protein sequence ID" value="KAJ7331970.1"/>
    <property type="molecule type" value="Genomic_DNA"/>
</dbReference>
<comment type="subcellular location">
    <subcellularLocation>
        <location evidence="1">Cell membrane</location>
        <topology evidence="1">Lipid-anchor</topology>
        <topology evidence="1">GPI-anchor</topology>
    </subcellularLocation>
</comment>